<comment type="caution">
    <text evidence="2">The sequence shown here is derived from an EMBL/GenBank/DDBJ whole genome shotgun (WGS) entry which is preliminary data.</text>
</comment>
<feature type="compositionally biased region" description="Low complexity" evidence="1">
    <location>
        <begin position="64"/>
        <end position="101"/>
    </location>
</feature>
<gene>
    <name evidence="2" type="ORF">KE626_13700</name>
</gene>
<evidence type="ECO:0000256" key="1">
    <source>
        <dbReference type="SAM" id="MobiDB-lite"/>
    </source>
</evidence>
<proteinExistence type="predicted"/>
<evidence type="ECO:0000313" key="3">
    <source>
        <dbReference type="Proteomes" id="UP000676386"/>
    </source>
</evidence>
<protein>
    <submittedName>
        <fullName evidence="2">Collagen-like protein</fullName>
    </submittedName>
</protein>
<accession>A0ABS5IZH1</accession>
<dbReference type="PANTHER" id="PTHR24023:SF1095">
    <property type="entry name" value="EGF-LIKE DOMAIN-CONTAINING PROTEIN"/>
    <property type="match status" value="1"/>
</dbReference>
<dbReference type="InterPro" id="IPR008160">
    <property type="entry name" value="Collagen"/>
</dbReference>
<dbReference type="Proteomes" id="UP000676386">
    <property type="component" value="Unassembled WGS sequence"/>
</dbReference>
<dbReference type="Pfam" id="PF01391">
    <property type="entry name" value="Collagen"/>
    <property type="match status" value="2"/>
</dbReference>
<dbReference type="InterPro" id="IPR050149">
    <property type="entry name" value="Collagen_superfamily"/>
</dbReference>
<feature type="region of interest" description="Disordered" evidence="1">
    <location>
        <begin position="64"/>
        <end position="108"/>
    </location>
</feature>
<dbReference type="PANTHER" id="PTHR24023">
    <property type="entry name" value="COLLAGEN ALPHA"/>
    <property type="match status" value="1"/>
</dbReference>
<reference evidence="2 3" key="1">
    <citation type="submission" date="2021-04" db="EMBL/GenBank/DDBJ databases">
        <title>Chitinophaga sp. nov., isolated from the rhizosphere soil.</title>
        <authorList>
            <person name="He S."/>
        </authorList>
    </citation>
    <scope>NUCLEOTIDE SEQUENCE [LARGE SCALE GENOMIC DNA]</scope>
    <source>
        <strain evidence="2 3">2R12</strain>
    </source>
</reference>
<dbReference type="EMBL" id="JAGTXB010000005">
    <property type="protein sequence ID" value="MBS0028368.1"/>
    <property type="molecule type" value="Genomic_DNA"/>
</dbReference>
<keyword evidence="3" id="KW-1185">Reference proteome</keyword>
<name>A0ABS5IZH1_9BACT</name>
<sequence length="392" mass="38094">MGQRLVRTIAGPIESRLATQKLPPRLKTLSCAKRILPDAINSIYNSHNPIYIMAIDKRHNLADTPGATGATGPQGTTGPVGPIGITGATGPQGLTGPTGPQGITGGTGPTGWVTLIANSITGPTGPMGITGATGPIGPVGPIGITGATGPEGATGPIGITGATGPEGPSGPIGITGATGPEGPSGLIGITGATGPEGPSGPIGITGATGPEGPSGPIGITGATGPEGPSGSGGITGATGPVGATGPEGTGGMAIGNITGPINIPLTSGFIATGSSITLAPGKHAVIVTMLMSVNGTSISMCWLRSTFSDAPGSVIPTKDVIGGNLASGCLTQGVVYSILTGTILLNNQSGAPKTYYYIAGQTQNGSSQFIQPLHQFGGGYWAEDRIIAFKFA</sequence>
<evidence type="ECO:0000313" key="2">
    <source>
        <dbReference type="EMBL" id="MBS0028368.1"/>
    </source>
</evidence>
<organism evidence="2 3">
    <name type="scientific">Chitinophaga hostae</name>
    <dbReference type="NCBI Taxonomy" id="2831022"/>
    <lineage>
        <taxon>Bacteria</taxon>
        <taxon>Pseudomonadati</taxon>
        <taxon>Bacteroidota</taxon>
        <taxon>Chitinophagia</taxon>
        <taxon>Chitinophagales</taxon>
        <taxon>Chitinophagaceae</taxon>
        <taxon>Chitinophaga</taxon>
    </lineage>
</organism>